<feature type="domain" description="Fibronectin type-III" evidence="3">
    <location>
        <begin position="242"/>
        <end position="382"/>
    </location>
</feature>
<dbReference type="Pfam" id="PF24221">
    <property type="entry name" value="Fn3_nematode"/>
    <property type="match status" value="1"/>
</dbReference>
<evidence type="ECO:0000259" key="3">
    <source>
        <dbReference type="Pfam" id="PF24221"/>
    </source>
</evidence>
<feature type="chain" id="PRO_5037678457" evidence="2">
    <location>
        <begin position="20"/>
        <end position="716"/>
    </location>
</feature>
<name>A0A915P8V2_9BILA</name>
<evidence type="ECO:0000313" key="4">
    <source>
        <dbReference type="Proteomes" id="UP000887560"/>
    </source>
</evidence>
<keyword evidence="4" id="KW-1185">Reference proteome</keyword>
<organism evidence="4 5">
    <name type="scientific">Meloidogyne floridensis</name>
    <dbReference type="NCBI Taxonomy" id="298350"/>
    <lineage>
        <taxon>Eukaryota</taxon>
        <taxon>Metazoa</taxon>
        <taxon>Ecdysozoa</taxon>
        <taxon>Nematoda</taxon>
        <taxon>Chromadorea</taxon>
        <taxon>Rhabditida</taxon>
        <taxon>Tylenchina</taxon>
        <taxon>Tylenchomorpha</taxon>
        <taxon>Tylenchoidea</taxon>
        <taxon>Meloidogynidae</taxon>
        <taxon>Meloidogyninae</taxon>
        <taxon>Meloidogyne</taxon>
    </lineage>
</organism>
<reference evidence="5" key="1">
    <citation type="submission" date="2022-11" db="UniProtKB">
        <authorList>
            <consortium name="WormBaseParasite"/>
        </authorList>
    </citation>
    <scope>IDENTIFICATION</scope>
</reference>
<sequence length="716" mass="80483">MLLLFKILIIIFYLNTTNLFALISKRTKCAVECYKKCSESGTPQSVYCNCPFTENDNCDENINEELFKEKTVENLIEFKSGYTNNRIIWVNVNPIPNAFIYIFEISFQSISIPVWIFAGASSSPKINFSIPDACRDYQFRLITVLRSTDPKMNLIVFRGQKIPVEFPPFVVAEENIHLDRPKQSNDGQTLHSSVSWQHPSGYEDTDIYGYSPPTAYPISCQTPEEKLSQPRLELIQGGAQNGPQCTEVVDLWGRNDGRATVVWQKPNAVKNTYPTYYIVNWGPTQNSGSSSLNRKIINSQHIKVPGNITKIELTPQWGIQYGLQICAFYYLNDEKEENTNNLQINPFNISPIIPFSCNPCAAPELKFNENYNQERCIECTKIEQRQSPSKILNYSPPNYSSSVDCLGPVCASSNYTSTHFISSGILPRNPISLNKEENEEEELLLSENVELFVETTTTKIEEEEETTTTTTSTIELTTITTLELTPNSINEEINKTIPKQIFETTNNLEEKINKNNLIVDNNVTINKNVDLIKEENNELKINKELTTNKNSFGLILLFTFCINRRRQNVTSRENFHHHNNRRHRHPLPNFNTSLTPPVIKQQQKTNNILINKKYPTSSVLATRTAINCAGGGGSGGGGGGCGGINKNSVGQIIQQNQQTNKEYSSCSCASTASAISSSIVTPITSTNISVSNQKQQQQQSLATIAHKPKKDKDFGE</sequence>
<proteinExistence type="predicted"/>
<protein>
    <submittedName>
        <fullName evidence="5">EGF-like domain-containing protein</fullName>
    </submittedName>
</protein>
<evidence type="ECO:0000256" key="1">
    <source>
        <dbReference type="SAM" id="MobiDB-lite"/>
    </source>
</evidence>
<dbReference type="AlphaFoldDB" id="A0A915P8V2"/>
<dbReference type="InterPro" id="IPR057131">
    <property type="entry name" value="Fn3_nem"/>
</dbReference>
<feature type="signal peptide" evidence="2">
    <location>
        <begin position="1"/>
        <end position="19"/>
    </location>
</feature>
<accession>A0A915P8V2</accession>
<feature type="region of interest" description="Disordered" evidence="1">
    <location>
        <begin position="692"/>
        <end position="716"/>
    </location>
</feature>
<dbReference type="Proteomes" id="UP000887560">
    <property type="component" value="Unplaced"/>
</dbReference>
<keyword evidence="2" id="KW-0732">Signal</keyword>
<evidence type="ECO:0000313" key="5">
    <source>
        <dbReference type="WBParaSite" id="scf7180000424617.g13597"/>
    </source>
</evidence>
<evidence type="ECO:0000256" key="2">
    <source>
        <dbReference type="SAM" id="SignalP"/>
    </source>
</evidence>
<dbReference type="WBParaSite" id="scf7180000424617.g13597">
    <property type="protein sequence ID" value="scf7180000424617.g13597"/>
    <property type="gene ID" value="scf7180000424617.g13597"/>
</dbReference>